<evidence type="ECO:0000313" key="6">
    <source>
        <dbReference type="Proteomes" id="UP000434044"/>
    </source>
</evidence>
<dbReference type="PANTHER" id="PTHR46648">
    <property type="entry name" value="HIT FAMILY PROTEIN 1"/>
    <property type="match status" value="1"/>
</dbReference>
<dbReference type="EMBL" id="WNKT01000036">
    <property type="protein sequence ID" value="MTW22298.1"/>
    <property type="molecule type" value="Genomic_DNA"/>
</dbReference>
<dbReference type="OrthoDB" id="9784774at2"/>
<dbReference type="Pfam" id="PF01230">
    <property type="entry name" value="HIT"/>
    <property type="match status" value="1"/>
</dbReference>
<dbReference type="PROSITE" id="PS51084">
    <property type="entry name" value="HIT_2"/>
    <property type="match status" value="1"/>
</dbReference>
<comment type="caution">
    <text evidence="5">The sequence shown here is derived from an EMBL/GenBank/DDBJ whole genome shotgun (WGS) entry which is preliminary data.</text>
</comment>
<evidence type="ECO:0000313" key="5">
    <source>
        <dbReference type="EMBL" id="MTW22298.1"/>
    </source>
</evidence>
<dbReference type="GO" id="GO:0003824">
    <property type="term" value="F:catalytic activity"/>
    <property type="evidence" value="ECO:0007669"/>
    <property type="project" value="InterPro"/>
</dbReference>
<dbReference type="PROSITE" id="PS00892">
    <property type="entry name" value="HIT_1"/>
    <property type="match status" value="1"/>
</dbReference>
<gene>
    <name evidence="5" type="ORF">GJ668_14565</name>
</gene>
<dbReference type="AlphaFoldDB" id="A0A6N8EGU7"/>
<reference evidence="5 6" key="1">
    <citation type="submission" date="2019-11" db="EMBL/GenBank/DDBJ databases">
        <title>Whole-genome sequence of the anaerobic purple sulfur bacterium Allochromatium palmeri DSM 15591.</title>
        <authorList>
            <person name="Kyndt J.A."/>
            <person name="Meyer T.E."/>
        </authorList>
    </citation>
    <scope>NUCLEOTIDE SEQUENCE [LARGE SCALE GENOMIC DNA]</scope>
    <source>
        <strain evidence="5 6">DSM 15591</strain>
    </source>
</reference>
<proteinExistence type="predicted"/>
<accession>A0A6N8EGU7</accession>
<name>A0A6N8EGU7_9GAMM</name>
<dbReference type="InterPro" id="IPR019808">
    <property type="entry name" value="Histidine_triad_CS"/>
</dbReference>
<dbReference type="PANTHER" id="PTHR46648:SF1">
    <property type="entry name" value="ADENOSINE 5'-MONOPHOSPHORAMIDASE HNT1"/>
    <property type="match status" value="1"/>
</dbReference>
<evidence type="ECO:0000256" key="3">
    <source>
        <dbReference type="PROSITE-ProRule" id="PRU00464"/>
    </source>
</evidence>
<evidence type="ECO:0000256" key="1">
    <source>
        <dbReference type="PIRSR" id="PIRSR601310-1"/>
    </source>
</evidence>
<sequence>MNHCLFCQIQSGQRPASIVHRDACCMAFMDLQPINPGHVLVIPNRHAPGLAELDEEIGAHLFRTAQRIAAALRLSEIDAEGVNFFLADGGAAGQEVFHIHLHVFPRYQGDGFRLRFGPGYPTKPTRSALDETAALIRNHLRVIDTEE</sequence>
<feature type="short sequence motif" description="Histidine triad motif" evidence="2 3">
    <location>
        <begin position="98"/>
        <end position="102"/>
    </location>
</feature>
<dbReference type="SUPFAM" id="SSF54197">
    <property type="entry name" value="HIT-like"/>
    <property type="match status" value="1"/>
</dbReference>
<keyword evidence="6" id="KW-1185">Reference proteome</keyword>
<dbReference type="InterPro" id="IPR036265">
    <property type="entry name" value="HIT-like_sf"/>
</dbReference>
<dbReference type="GO" id="GO:0009117">
    <property type="term" value="P:nucleotide metabolic process"/>
    <property type="evidence" value="ECO:0007669"/>
    <property type="project" value="TreeGrafter"/>
</dbReference>
<evidence type="ECO:0000256" key="2">
    <source>
        <dbReference type="PIRSR" id="PIRSR601310-3"/>
    </source>
</evidence>
<dbReference type="RefSeq" id="WP_155450867.1">
    <property type="nucleotide sequence ID" value="NZ_WNKT01000036.1"/>
</dbReference>
<evidence type="ECO:0000259" key="4">
    <source>
        <dbReference type="PROSITE" id="PS51084"/>
    </source>
</evidence>
<organism evidence="5 6">
    <name type="scientific">Allochromatium palmeri</name>
    <dbReference type="NCBI Taxonomy" id="231048"/>
    <lineage>
        <taxon>Bacteria</taxon>
        <taxon>Pseudomonadati</taxon>
        <taxon>Pseudomonadota</taxon>
        <taxon>Gammaproteobacteria</taxon>
        <taxon>Chromatiales</taxon>
        <taxon>Chromatiaceae</taxon>
        <taxon>Allochromatium</taxon>
    </lineage>
</organism>
<dbReference type="PRINTS" id="PR00332">
    <property type="entry name" value="HISTRIAD"/>
</dbReference>
<dbReference type="InterPro" id="IPR011146">
    <property type="entry name" value="HIT-like"/>
</dbReference>
<dbReference type="Gene3D" id="3.30.428.10">
    <property type="entry name" value="HIT-like"/>
    <property type="match status" value="1"/>
</dbReference>
<dbReference type="InterPro" id="IPR001310">
    <property type="entry name" value="Histidine_triad_HIT"/>
</dbReference>
<dbReference type="Proteomes" id="UP000434044">
    <property type="component" value="Unassembled WGS sequence"/>
</dbReference>
<feature type="domain" description="HIT" evidence="4">
    <location>
        <begin position="5"/>
        <end position="113"/>
    </location>
</feature>
<protein>
    <submittedName>
        <fullName evidence="5">HIT domain-containing protein</fullName>
    </submittedName>
</protein>
<feature type="active site" description="Tele-AMP-histidine intermediate" evidence="1">
    <location>
        <position position="100"/>
    </location>
</feature>